<feature type="transmembrane region" description="Helical" evidence="4">
    <location>
        <begin position="227"/>
        <end position="252"/>
    </location>
</feature>
<keyword evidence="4" id="KW-1133">Transmembrane helix</keyword>
<dbReference type="InterPro" id="IPR003591">
    <property type="entry name" value="Leu-rich_rpt_typical-subtyp"/>
</dbReference>
<dbReference type="SMART" id="SM00364">
    <property type="entry name" value="LRR_BAC"/>
    <property type="match status" value="3"/>
</dbReference>
<dbReference type="SMART" id="SM00369">
    <property type="entry name" value="LRR_TYP"/>
    <property type="match status" value="4"/>
</dbReference>
<dbReference type="Ensembl" id="ENSPKIT00000009959.1">
    <property type="protein sequence ID" value="ENSPKIP00000029168.1"/>
    <property type="gene ID" value="ENSPKIG00000010526.1"/>
</dbReference>
<dbReference type="Gene3D" id="3.80.10.10">
    <property type="entry name" value="Ribonuclease Inhibitor"/>
    <property type="match status" value="1"/>
</dbReference>
<evidence type="ECO:0000313" key="6">
    <source>
        <dbReference type="Ensembl" id="ENSPKIP00000029168.1"/>
    </source>
</evidence>
<reference evidence="6" key="1">
    <citation type="submission" date="2025-08" db="UniProtKB">
        <authorList>
            <consortium name="Ensembl"/>
        </authorList>
    </citation>
    <scope>IDENTIFICATION</scope>
</reference>
<feature type="region of interest" description="Disordered" evidence="3">
    <location>
        <begin position="261"/>
        <end position="282"/>
    </location>
</feature>
<dbReference type="GO" id="GO:0005886">
    <property type="term" value="C:plasma membrane"/>
    <property type="evidence" value="ECO:0007669"/>
    <property type="project" value="TreeGrafter"/>
</dbReference>
<dbReference type="GeneTree" id="ENSGT00940000164586"/>
<dbReference type="InterPro" id="IPR001611">
    <property type="entry name" value="Leu-rich_rpt"/>
</dbReference>
<dbReference type="InterPro" id="IPR032675">
    <property type="entry name" value="LRR_dom_sf"/>
</dbReference>
<dbReference type="PANTHER" id="PTHR24369:SF157">
    <property type="entry name" value="LRRCT DOMAIN-CONTAINING PROTEIN"/>
    <property type="match status" value="1"/>
</dbReference>
<keyword evidence="4" id="KW-0472">Membrane</keyword>
<evidence type="ECO:0000313" key="7">
    <source>
        <dbReference type="Proteomes" id="UP000261540"/>
    </source>
</evidence>
<protein>
    <submittedName>
        <fullName evidence="6">Leucine-rich repeat, immunoglobulin-like domain and transmembrane domain-containing protein 2</fullName>
    </submittedName>
</protein>
<dbReference type="KEGG" id="pki:111846063"/>
<name>A0A3B3SFH6_9TELE</name>
<dbReference type="Pfam" id="PF13855">
    <property type="entry name" value="LRR_8"/>
    <property type="match status" value="1"/>
</dbReference>
<dbReference type="PROSITE" id="PS51450">
    <property type="entry name" value="LRR"/>
    <property type="match status" value="1"/>
</dbReference>
<dbReference type="SUPFAM" id="SSF52058">
    <property type="entry name" value="L domain-like"/>
    <property type="match status" value="1"/>
</dbReference>
<keyword evidence="1" id="KW-0433">Leucine-rich repeat</keyword>
<dbReference type="AlphaFoldDB" id="A0A3B3SFH6"/>
<evidence type="ECO:0000256" key="2">
    <source>
        <dbReference type="ARBA" id="ARBA00022737"/>
    </source>
</evidence>
<organism evidence="6 7">
    <name type="scientific">Paramormyrops kingsleyae</name>
    <dbReference type="NCBI Taxonomy" id="1676925"/>
    <lineage>
        <taxon>Eukaryota</taxon>
        <taxon>Metazoa</taxon>
        <taxon>Chordata</taxon>
        <taxon>Craniata</taxon>
        <taxon>Vertebrata</taxon>
        <taxon>Euteleostomi</taxon>
        <taxon>Actinopterygii</taxon>
        <taxon>Neopterygii</taxon>
        <taxon>Teleostei</taxon>
        <taxon>Osteoglossocephala</taxon>
        <taxon>Osteoglossomorpha</taxon>
        <taxon>Osteoglossiformes</taxon>
        <taxon>Mormyridae</taxon>
        <taxon>Paramormyrops</taxon>
    </lineage>
</organism>
<accession>A0A3B3SFH6</accession>
<evidence type="ECO:0000256" key="5">
    <source>
        <dbReference type="SAM" id="SignalP"/>
    </source>
</evidence>
<dbReference type="Proteomes" id="UP000261540">
    <property type="component" value="Unplaced"/>
</dbReference>
<keyword evidence="7" id="KW-1185">Reference proteome</keyword>
<keyword evidence="5" id="KW-0732">Signal</keyword>
<evidence type="ECO:0000256" key="1">
    <source>
        <dbReference type="ARBA" id="ARBA00022614"/>
    </source>
</evidence>
<evidence type="ECO:0000256" key="4">
    <source>
        <dbReference type="SAM" id="Phobius"/>
    </source>
</evidence>
<sequence length="398" mass="42662">MPRKGAGTLWGLVTWCCVALRGPGAAGCRCPPATALDGFPATGLAESCCLNFSGSSFRSVTWATFSAMAPLRVLDLSYCNISQLLVEGPSPSGLQEVYLGGNSLRRVPDGFLASAPHLRVLDLGQNLLEELPEVFLQAAASLQELRLASNHLAGLPRSVFQPRLWRVDLSDNPWDCTCPLLEALQRHLQTQRNSSETRATLGVPACASPQSLAGRSLASVRPGEACWAPGVTASAVLLPLLVLLTLLLCWCIRRRRHREESVPKPAAVGSKPPAAAGHEAGAGAAESVGAGLRDALLRNQLMLRPASSLLGSSRDLYEEVEIRLGSEGLLDSPQARGDEGTRGPLLDDLETVSVTEVMTDSANREKMYLVQSTEYYSLVPEIELEDSDHGEYESVELP</sequence>
<proteinExistence type="predicted"/>
<dbReference type="InterPro" id="IPR050541">
    <property type="entry name" value="LRR_TM_domain-containing"/>
</dbReference>
<keyword evidence="4" id="KW-0812">Transmembrane</keyword>
<feature type="signal peptide" evidence="5">
    <location>
        <begin position="1"/>
        <end position="27"/>
    </location>
</feature>
<dbReference type="STRING" id="1676925.ENSPKIP00000029168"/>
<dbReference type="OrthoDB" id="2020019at2759"/>
<evidence type="ECO:0000256" key="3">
    <source>
        <dbReference type="SAM" id="MobiDB-lite"/>
    </source>
</evidence>
<feature type="chain" id="PRO_5017296343" evidence="5">
    <location>
        <begin position="28"/>
        <end position="398"/>
    </location>
</feature>
<dbReference type="Pfam" id="PF00560">
    <property type="entry name" value="LRR_1"/>
    <property type="match status" value="1"/>
</dbReference>
<keyword evidence="2" id="KW-0677">Repeat</keyword>
<reference evidence="6" key="2">
    <citation type="submission" date="2025-09" db="UniProtKB">
        <authorList>
            <consortium name="Ensembl"/>
        </authorList>
    </citation>
    <scope>IDENTIFICATION</scope>
</reference>
<dbReference type="PANTHER" id="PTHR24369">
    <property type="entry name" value="ANTIGEN BSP, PUTATIVE-RELATED"/>
    <property type="match status" value="1"/>
</dbReference>